<dbReference type="EMBL" id="JABSTR010000001">
    <property type="protein sequence ID" value="KAH9359524.1"/>
    <property type="molecule type" value="Genomic_DNA"/>
</dbReference>
<sequence>MDTCKDDFLSIFFSAKTQKGPKQVPKTSSAGSSTKQALKSKPDQASHSLNSTAKVSTQRLPLAGSQQPALPPPQIPETFLNELRTIRRELTQVRMENERLREENQALKRAAKFPAEQVNQASLTSSPLSSPTPPPPKRRATQGSEPSGESIPFSEDTLVTVERTCQRALEEQKAEYAHFHQTLLNNQAFMQAMVEALKTEVAKLTVTMGVIMAPHAISQPLPDLPMAPHAISQPLSDLPDGAEQDF</sequence>
<dbReference type="VEuPathDB" id="VectorBase:HLOH_043686"/>
<evidence type="ECO:0000313" key="4">
    <source>
        <dbReference type="Proteomes" id="UP000821853"/>
    </source>
</evidence>
<evidence type="ECO:0000256" key="2">
    <source>
        <dbReference type="SAM" id="MobiDB-lite"/>
    </source>
</evidence>
<accession>A0A9J6FBL5</accession>
<organism evidence="3 4">
    <name type="scientific">Haemaphysalis longicornis</name>
    <name type="common">Bush tick</name>
    <dbReference type="NCBI Taxonomy" id="44386"/>
    <lineage>
        <taxon>Eukaryota</taxon>
        <taxon>Metazoa</taxon>
        <taxon>Ecdysozoa</taxon>
        <taxon>Arthropoda</taxon>
        <taxon>Chelicerata</taxon>
        <taxon>Arachnida</taxon>
        <taxon>Acari</taxon>
        <taxon>Parasitiformes</taxon>
        <taxon>Ixodida</taxon>
        <taxon>Ixodoidea</taxon>
        <taxon>Ixodidae</taxon>
        <taxon>Haemaphysalinae</taxon>
        <taxon>Haemaphysalis</taxon>
    </lineage>
</organism>
<comment type="caution">
    <text evidence="3">The sequence shown here is derived from an EMBL/GenBank/DDBJ whole genome shotgun (WGS) entry which is preliminary data.</text>
</comment>
<evidence type="ECO:0000313" key="3">
    <source>
        <dbReference type="EMBL" id="KAH9359524.1"/>
    </source>
</evidence>
<feature type="compositionally biased region" description="Polar residues" evidence="2">
    <location>
        <begin position="25"/>
        <end position="68"/>
    </location>
</feature>
<protein>
    <submittedName>
        <fullName evidence="3">Uncharacterized protein</fullName>
    </submittedName>
</protein>
<keyword evidence="1" id="KW-0175">Coiled coil</keyword>
<proteinExistence type="predicted"/>
<feature type="coiled-coil region" evidence="1">
    <location>
        <begin position="83"/>
        <end position="110"/>
    </location>
</feature>
<feature type="region of interest" description="Disordered" evidence="2">
    <location>
        <begin position="15"/>
        <end position="76"/>
    </location>
</feature>
<evidence type="ECO:0000256" key="1">
    <source>
        <dbReference type="SAM" id="Coils"/>
    </source>
</evidence>
<keyword evidence="4" id="KW-1185">Reference proteome</keyword>
<reference evidence="3 4" key="1">
    <citation type="journal article" date="2020" name="Cell">
        <title>Large-Scale Comparative Analyses of Tick Genomes Elucidate Their Genetic Diversity and Vector Capacities.</title>
        <authorList>
            <consortium name="Tick Genome and Microbiome Consortium (TIGMIC)"/>
            <person name="Jia N."/>
            <person name="Wang J."/>
            <person name="Shi W."/>
            <person name="Du L."/>
            <person name="Sun Y."/>
            <person name="Zhan W."/>
            <person name="Jiang J.F."/>
            <person name="Wang Q."/>
            <person name="Zhang B."/>
            <person name="Ji P."/>
            <person name="Bell-Sakyi L."/>
            <person name="Cui X.M."/>
            <person name="Yuan T.T."/>
            <person name="Jiang B.G."/>
            <person name="Yang W.F."/>
            <person name="Lam T.T."/>
            <person name="Chang Q.C."/>
            <person name="Ding S.J."/>
            <person name="Wang X.J."/>
            <person name="Zhu J.G."/>
            <person name="Ruan X.D."/>
            <person name="Zhao L."/>
            <person name="Wei J.T."/>
            <person name="Ye R.Z."/>
            <person name="Que T.C."/>
            <person name="Du C.H."/>
            <person name="Zhou Y.H."/>
            <person name="Cheng J.X."/>
            <person name="Dai P.F."/>
            <person name="Guo W.B."/>
            <person name="Han X.H."/>
            <person name="Huang E.J."/>
            <person name="Li L.F."/>
            <person name="Wei W."/>
            <person name="Gao Y.C."/>
            <person name="Liu J.Z."/>
            <person name="Shao H.Z."/>
            <person name="Wang X."/>
            <person name="Wang C.C."/>
            <person name="Yang T.C."/>
            <person name="Huo Q.B."/>
            <person name="Li W."/>
            <person name="Chen H.Y."/>
            <person name="Chen S.E."/>
            <person name="Zhou L.G."/>
            <person name="Ni X.B."/>
            <person name="Tian J.H."/>
            <person name="Sheng Y."/>
            <person name="Liu T."/>
            <person name="Pan Y.S."/>
            <person name="Xia L.Y."/>
            <person name="Li J."/>
            <person name="Zhao F."/>
            <person name="Cao W.C."/>
        </authorList>
    </citation>
    <scope>NUCLEOTIDE SEQUENCE [LARGE SCALE GENOMIC DNA]</scope>
    <source>
        <strain evidence="3">HaeL-2018</strain>
    </source>
</reference>
<name>A0A9J6FBL5_HAELO</name>
<gene>
    <name evidence="3" type="ORF">HPB48_017779</name>
</gene>
<dbReference type="AlphaFoldDB" id="A0A9J6FBL5"/>
<feature type="region of interest" description="Disordered" evidence="2">
    <location>
        <begin position="113"/>
        <end position="157"/>
    </location>
</feature>
<dbReference type="Proteomes" id="UP000821853">
    <property type="component" value="Chromosome 1"/>
</dbReference>